<dbReference type="Proteomes" id="UP000095751">
    <property type="component" value="Unassembled WGS sequence"/>
</dbReference>
<dbReference type="OrthoDB" id="46191at2759"/>
<sequence length="227" mass="25749">MDDSDFDDLLPDMDELSTAPFMKQVQYGSEMTNALRFFSNPTASFRSTTERNHMKNLLSAQLSHSDGIRGFMVAYLTVERQIQNVDNEEEKEEEEEDDSEILIETVCELLQKVNADEVEELVSLMCMNVVMPTAMVSMHTDPDLSTASKLTSIRGTKLLKSTMKCSSLIEDNLNALLEAATITTEETSLSLSSSSLVDYWNEFYDKWGYEDRQKEDIATTMKELLTN</sequence>
<name>A0A1E7FZU2_9STRA</name>
<dbReference type="KEGG" id="fcy:FRACYDRAFT_223830"/>
<evidence type="ECO:0000256" key="1">
    <source>
        <dbReference type="SAM" id="Coils"/>
    </source>
</evidence>
<organism evidence="2 3">
    <name type="scientific">Fragilariopsis cylindrus CCMP1102</name>
    <dbReference type="NCBI Taxonomy" id="635003"/>
    <lineage>
        <taxon>Eukaryota</taxon>
        <taxon>Sar</taxon>
        <taxon>Stramenopiles</taxon>
        <taxon>Ochrophyta</taxon>
        <taxon>Bacillariophyta</taxon>
        <taxon>Bacillariophyceae</taxon>
        <taxon>Bacillariophycidae</taxon>
        <taxon>Bacillariales</taxon>
        <taxon>Bacillariaceae</taxon>
        <taxon>Fragilariopsis</taxon>
    </lineage>
</organism>
<gene>
    <name evidence="2" type="ORF">FRACYDRAFT_223830</name>
</gene>
<dbReference type="InParanoid" id="A0A1E7FZU2"/>
<protein>
    <submittedName>
        <fullName evidence="2">Uncharacterized protein</fullName>
    </submittedName>
</protein>
<evidence type="ECO:0000313" key="3">
    <source>
        <dbReference type="Proteomes" id="UP000095751"/>
    </source>
</evidence>
<dbReference type="EMBL" id="KV784353">
    <property type="protein sequence ID" value="OEU23672.1"/>
    <property type="molecule type" value="Genomic_DNA"/>
</dbReference>
<reference evidence="2 3" key="1">
    <citation type="submission" date="2016-09" db="EMBL/GenBank/DDBJ databases">
        <title>Extensive genetic diversity and differential bi-allelic expression allows diatom success in the polar Southern Ocean.</title>
        <authorList>
            <consortium name="DOE Joint Genome Institute"/>
            <person name="Mock T."/>
            <person name="Otillar R.P."/>
            <person name="Strauss J."/>
            <person name="Dupont C."/>
            <person name="Frickenhaus S."/>
            <person name="Maumus F."/>
            <person name="Mcmullan M."/>
            <person name="Sanges R."/>
            <person name="Schmutz J."/>
            <person name="Toseland A."/>
            <person name="Valas R."/>
            <person name="Veluchamy A."/>
            <person name="Ward B.J."/>
            <person name="Allen A."/>
            <person name="Barry K."/>
            <person name="Falciatore A."/>
            <person name="Ferrante M."/>
            <person name="Fortunato A.E."/>
            <person name="Gloeckner G."/>
            <person name="Gruber A."/>
            <person name="Hipkin R."/>
            <person name="Janech M."/>
            <person name="Kroth P."/>
            <person name="Leese F."/>
            <person name="Lindquist E."/>
            <person name="Lyon B.R."/>
            <person name="Martin J."/>
            <person name="Mayer C."/>
            <person name="Parker M."/>
            <person name="Quesneville H."/>
            <person name="Raymond J."/>
            <person name="Uhlig C."/>
            <person name="Valentin K.U."/>
            <person name="Worden A.Z."/>
            <person name="Armbrust E.V."/>
            <person name="Bowler C."/>
            <person name="Green B."/>
            <person name="Moulton V."/>
            <person name="Van Oosterhout C."/>
            <person name="Grigoriev I."/>
        </authorList>
    </citation>
    <scope>NUCLEOTIDE SEQUENCE [LARGE SCALE GENOMIC DNA]</scope>
    <source>
        <strain evidence="2 3">CCMP1102</strain>
    </source>
</reference>
<proteinExistence type="predicted"/>
<keyword evidence="3" id="KW-1185">Reference proteome</keyword>
<evidence type="ECO:0000313" key="2">
    <source>
        <dbReference type="EMBL" id="OEU23672.1"/>
    </source>
</evidence>
<accession>A0A1E7FZU2</accession>
<keyword evidence="1" id="KW-0175">Coiled coil</keyword>
<feature type="coiled-coil region" evidence="1">
    <location>
        <begin position="75"/>
        <end position="105"/>
    </location>
</feature>
<dbReference type="AlphaFoldDB" id="A0A1E7FZU2"/>